<feature type="transmembrane region" description="Helical" evidence="12">
    <location>
        <begin position="162"/>
        <end position="184"/>
    </location>
</feature>
<evidence type="ECO:0000256" key="2">
    <source>
        <dbReference type="ARBA" id="ARBA00022448"/>
    </source>
</evidence>
<dbReference type="SUPFAM" id="SSF52540">
    <property type="entry name" value="P-loop containing nucleoside triphosphate hydrolases"/>
    <property type="match status" value="1"/>
</dbReference>
<evidence type="ECO:0000256" key="9">
    <source>
        <dbReference type="ARBA" id="ARBA00022967"/>
    </source>
</evidence>
<keyword evidence="17" id="KW-1185">Reference proteome</keyword>
<keyword evidence="11 12" id="KW-0472">Membrane</keyword>
<dbReference type="InterPro" id="IPR005074">
    <property type="entry name" value="Peptidase_C39"/>
</dbReference>
<keyword evidence="9" id="KW-1278">Translocase</keyword>
<dbReference type="PROSITE" id="PS50929">
    <property type="entry name" value="ABC_TM1F"/>
    <property type="match status" value="1"/>
</dbReference>
<dbReference type="PANTHER" id="PTHR43394:SF1">
    <property type="entry name" value="ATP-BINDING CASSETTE SUB-FAMILY B MEMBER 10, MITOCHONDRIAL"/>
    <property type="match status" value="1"/>
</dbReference>
<dbReference type="EMBL" id="JACOIK010000012">
    <property type="protein sequence ID" value="MBD1434419.1"/>
    <property type="molecule type" value="Genomic_DNA"/>
</dbReference>
<evidence type="ECO:0000313" key="17">
    <source>
        <dbReference type="Proteomes" id="UP000602759"/>
    </source>
</evidence>
<feature type="transmembrane region" description="Helical" evidence="12">
    <location>
        <begin position="277"/>
        <end position="296"/>
    </location>
</feature>
<sequence length="718" mass="81117">MKKQIQIKQHDILDCGAACLASVAAHYGLSLPIAKIRQYCHTDTRGTNVLGMIQGLDAMGFNAKGVRGNMEALEQIPLPAIAHVVIKEQLQHYVVVYKVDKNLITVMDPAIGKMEKHTAEEFAKIWTGVLILLEPNEYFEQRNEKTSIYQRFWHLLKPHKSIVIQALIGAIIYTLLGLSTSIYIEKITDYVLVDGNLRLLNLLSVGMIIILLFQLFIGAMKSILVLQTGQRIDRYLILGYYKHLLTLPQRFFDTMKVGEIISRVNDAVKIRAFINDAAIQLVVNVFIVIFSFALMFTYYWKLALIVALVIPFYLLVYWISNRLNKKVERRMMEEGAELESHLVESLNAVKTIKQFGIEPFANNKTDNKFSLLLKTIYKSVLNGLFSGTSSEFLSRVFTIVLLWVGSTYVIDRVITPGELLSFYALIGYFTSPVSQLIEMNKTIQNALIASDRLFEIMDLEREESTDKIELQAAHIGDITFNAVSFSYGSRAEVFSDFNCRFEKGKTTAIVGESGSGKSTIAALIQNLYPLKKGKIQIGEYDIQYLSHHSLRTLISVVPQQIDLFSGNVVENIALGEEFPDVQRIMDITKRIGILPFVEKLPSGFQTYLGENGALLSGGQRQRIAIARALYRQPEILILDEATSALDTESERIIQQAFKLLKEQGKTLIVFAHRLSTVVHADKIIVLKEGKVIEEGTHQQLLQQGNSMYKEMWEKQGLI</sequence>
<evidence type="ECO:0000256" key="1">
    <source>
        <dbReference type="ARBA" id="ARBA00004651"/>
    </source>
</evidence>
<dbReference type="Pfam" id="PF03412">
    <property type="entry name" value="Peptidase_C39"/>
    <property type="match status" value="1"/>
</dbReference>
<keyword evidence="3" id="KW-1003">Cell membrane</keyword>
<dbReference type="PROSITE" id="PS00211">
    <property type="entry name" value="ABC_TRANSPORTER_1"/>
    <property type="match status" value="1"/>
</dbReference>
<dbReference type="InterPro" id="IPR017871">
    <property type="entry name" value="ABC_transporter-like_CS"/>
</dbReference>
<dbReference type="PANTHER" id="PTHR43394">
    <property type="entry name" value="ATP-DEPENDENT PERMEASE MDL1, MITOCHONDRIAL"/>
    <property type="match status" value="1"/>
</dbReference>
<feature type="domain" description="ABC transmembrane type-1" evidence="14">
    <location>
        <begin position="164"/>
        <end position="445"/>
    </location>
</feature>
<evidence type="ECO:0000256" key="10">
    <source>
        <dbReference type="ARBA" id="ARBA00022989"/>
    </source>
</evidence>
<dbReference type="InterPro" id="IPR027417">
    <property type="entry name" value="P-loop_NTPase"/>
</dbReference>
<keyword evidence="2" id="KW-0813">Transport</keyword>
<evidence type="ECO:0000256" key="12">
    <source>
        <dbReference type="SAM" id="Phobius"/>
    </source>
</evidence>
<name>A0ABR7YT02_9SPHI</name>
<feature type="transmembrane region" description="Helical" evidence="12">
    <location>
        <begin position="302"/>
        <end position="320"/>
    </location>
</feature>
<dbReference type="Pfam" id="PF00664">
    <property type="entry name" value="ABC_membrane"/>
    <property type="match status" value="1"/>
</dbReference>
<keyword evidence="8" id="KW-0067">ATP-binding</keyword>
<keyword evidence="10 12" id="KW-1133">Transmembrane helix</keyword>
<dbReference type="InterPro" id="IPR005897">
    <property type="entry name" value="Pept_C39_ABC_bacteriocin"/>
</dbReference>
<dbReference type="InterPro" id="IPR003439">
    <property type="entry name" value="ABC_transporter-like_ATP-bd"/>
</dbReference>
<feature type="transmembrane region" description="Helical" evidence="12">
    <location>
        <begin position="204"/>
        <end position="226"/>
    </location>
</feature>
<dbReference type="CDD" id="cd18570">
    <property type="entry name" value="ABC_6TM_PCAT1_LagD_like"/>
    <property type="match status" value="1"/>
</dbReference>
<protein>
    <submittedName>
        <fullName evidence="16">Peptidase domain-containing ABC transporter</fullName>
    </submittedName>
</protein>
<keyword evidence="7" id="KW-0378">Hydrolase</keyword>
<dbReference type="Gene3D" id="3.90.70.10">
    <property type="entry name" value="Cysteine proteinases"/>
    <property type="match status" value="1"/>
</dbReference>
<feature type="transmembrane region" description="Helical" evidence="12">
    <location>
        <begin position="392"/>
        <end position="410"/>
    </location>
</feature>
<dbReference type="InterPro" id="IPR003593">
    <property type="entry name" value="AAA+_ATPase"/>
</dbReference>
<evidence type="ECO:0000259" key="14">
    <source>
        <dbReference type="PROSITE" id="PS50929"/>
    </source>
</evidence>
<dbReference type="InterPro" id="IPR039421">
    <property type="entry name" value="Type_1_exporter"/>
</dbReference>
<dbReference type="Pfam" id="PF00005">
    <property type="entry name" value="ABC_tran"/>
    <property type="match status" value="1"/>
</dbReference>
<evidence type="ECO:0000256" key="8">
    <source>
        <dbReference type="ARBA" id="ARBA00022840"/>
    </source>
</evidence>
<comment type="subcellular location">
    <subcellularLocation>
        <location evidence="1">Cell membrane</location>
        <topology evidence="1">Multi-pass membrane protein</topology>
    </subcellularLocation>
</comment>
<dbReference type="Gene3D" id="3.40.50.300">
    <property type="entry name" value="P-loop containing nucleotide triphosphate hydrolases"/>
    <property type="match status" value="1"/>
</dbReference>
<reference evidence="16 17" key="1">
    <citation type="submission" date="2020-08" db="EMBL/GenBank/DDBJ databases">
        <title>Sphingobacterium sp. DN00404 isolated from aquaculture water.</title>
        <authorList>
            <person name="Zhang M."/>
        </authorList>
    </citation>
    <scope>NUCLEOTIDE SEQUENCE [LARGE SCALE GENOMIC DNA]</scope>
    <source>
        <strain evidence="16 17">DN00404</strain>
    </source>
</reference>
<evidence type="ECO:0000259" key="15">
    <source>
        <dbReference type="PROSITE" id="PS50990"/>
    </source>
</evidence>
<keyword evidence="6" id="KW-0547">Nucleotide-binding</keyword>
<evidence type="ECO:0000256" key="5">
    <source>
        <dbReference type="ARBA" id="ARBA00022692"/>
    </source>
</evidence>
<evidence type="ECO:0000256" key="4">
    <source>
        <dbReference type="ARBA" id="ARBA00022670"/>
    </source>
</evidence>
<evidence type="ECO:0000256" key="7">
    <source>
        <dbReference type="ARBA" id="ARBA00022801"/>
    </source>
</evidence>
<dbReference type="CDD" id="cd02418">
    <property type="entry name" value="Peptidase_C39B"/>
    <property type="match status" value="1"/>
</dbReference>
<accession>A0ABR7YT02</accession>
<dbReference type="InterPro" id="IPR011527">
    <property type="entry name" value="ABC1_TM_dom"/>
</dbReference>
<keyword evidence="5 12" id="KW-0812">Transmembrane</keyword>
<dbReference type="RefSeq" id="WP_190995302.1">
    <property type="nucleotide sequence ID" value="NZ_JACOIK010000012.1"/>
</dbReference>
<proteinExistence type="predicted"/>
<dbReference type="NCBIfam" id="TIGR01193">
    <property type="entry name" value="bacteriocin_ABC"/>
    <property type="match status" value="1"/>
</dbReference>
<evidence type="ECO:0000259" key="13">
    <source>
        <dbReference type="PROSITE" id="PS50893"/>
    </source>
</evidence>
<evidence type="ECO:0000313" key="16">
    <source>
        <dbReference type="EMBL" id="MBD1434419.1"/>
    </source>
</evidence>
<dbReference type="Gene3D" id="1.20.1560.10">
    <property type="entry name" value="ABC transporter type 1, transmembrane domain"/>
    <property type="match status" value="1"/>
</dbReference>
<comment type="caution">
    <text evidence="16">The sequence shown here is derived from an EMBL/GenBank/DDBJ whole genome shotgun (WGS) entry which is preliminary data.</text>
</comment>
<feature type="domain" description="ABC transporter" evidence="13">
    <location>
        <begin position="478"/>
        <end position="713"/>
    </location>
</feature>
<dbReference type="SMART" id="SM00382">
    <property type="entry name" value="AAA"/>
    <property type="match status" value="1"/>
</dbReference>
<dbReference type="PROSITE" id="PS50893">
    <property type="entry name" value="ABC_TRANSPORTER_2"/>
    <property type="match status" value="1"/>
</dbReference>
<dbReference type="PROSITE" id="PS50990">
    <property type="entry name" value="PEPTIDASE_C39"/>
    <property type="match status" value="1"/>
</dbReference>
<keyword evidence="4" id="KW-0645">Protease</keyword>
<organism evidence="16 17">
    <name type="scientific">Sphingobacterium micropteri</name>
    <dbReference type="NCBI Taxonomy" id="2763501"/>
    <lineage>
        <taxon>Bacteria</taxon>
        <taxon>Pseudomonadati</taxon>
        <taxon>Bacteroidota</taxon>
        <taxon>Sphingobacteriia</taxon>
        <taxon>Sphingobacteriales</taxon>
        <taxon>Sphingobacteriaceae</taxon>
        <taxon>Sphingobacterium</taxon>
    </lineage>
</organism>
<feature type="domain" description="Peptidase C39" evidence="15">
    <location>
        <begin position="9"/>
        <end position="133"/>
    </location>
</feature>
<gene>
    <name evidence="16" type="ORF">H8B06_16430</name>
</gene>
<dbReference type="Proteomes" id="UP000602759">
    <property type="component" value="Unassembled WGS sequence"/>
</dbReference>
<evidence type="ECO:0000256" key="6">
    <source>
        <dbReference type="ARBA" id="ARBA00022741"/>
    </source>
</evidence>
<evidence type="ECO:0000256" key="11">
    <source>
        <dbReference type="ARBA" id="ARBA00023136"/>
    </source>
</evidence>
<evidence type="ECO:0000256" key="3">
    <source>
        <dbReference type="ARBA" id="ARBA00022475"/>
    </source>
</evidence>
<dbReference type="SUPFAM" id="SSF90123">
    <property type="entry name" value="ABC transporter transmembrane region"/>
    <property type="match status" value="1"/>
</dbReference>
<dbReference type="InterPro" id="IPR036640">
    <property type="entry name" value="ABC1_TM_sf"/>
</dbReference>